<evidence type="ECO:0008006" key="4">
    <source>
        <dbReference type="Google" id="ProtNLM"/>
    </source>
</evidence>
<gene>
    <name evidence="2" type="ORF">L203_105247</name>
</gene>
<dbReference type="KEGG" id="cdep:91089456"/>
<dbReference type="AlphaFoldDB" id="A0AAJ8M2X7"/>
<dbReference type="GeneID" id="91089456"/>
<dbReference type="CDD" id="cd14688">
    <property type="entry name" value="bZIP_YAP"/>
    <property type="match status" value="1"/>
</dbReference>
<keyword evidence="3" id="KW-1185">Reference proteome</keyword>
<reference evidence="2" key="2">
    <citation type="journal article" date="2022" name="Elife">
        <title>Obligate sexual reproduction of a homothallic fungus closely related to the Cryptococcus pathogenic species complex.</title>
        <authorList>
            <person name="Passer A.R."/>
            <person name="Clancey S.A."/>
            <person name="Shea T."/>
            <person name="David-Palma M."/>
            <person name="Averette A.F."/>
            <person name="Boekhout T."/>
            <person name="Porcel B.M."/>
            <person name="Nowrousian M."/>
            <person name="Cuomo C.A."/>
            <person name="Sun S."/>
            <person name="Heitman J."/>
            <person name="Coelho M.A."/>
        </authorList>
    </citation>
    <scope>NUCLEOTIDE SEQUENCE</scope>
    <source>
        <strain evidence="2">CBS 7841</strain>
    </source>
</reference>
<dbReference type="RefSeq" id="XP_066070715.1">
    <property type="nucleotide sequence ID" value="XM_066214618.1"/>
</dbReference>
<reference evidence="2" key="1">
    <citation type="submission" date="2016-06" db="EMBL/GenBank/DDBJ databases">
        <authorList>
            <person name="Cuomo C."/>
            <person name="Litvintseva A."/>
            <person name="Heitman J."/>
            <person name="Chen Y."/>
            <person name="Sun S."/>
            <person name="Springer D."/>
            <person name="Dromer F."/>
            <person name="Young S."/>
            <person name="Zeng Q."/>
            <person name="Chapman S."/>
            <person name="Gujja S."/>
            <person name="Saif S."/>
            <person name="Birren B."/>
        </authorList>
    </citation>
    <scope>NUCLEOTIDE SEQUENCE</scope>
    <source>
        <strain evidence="2">CBS 7841</strain>
    </source>
</reference>
<dbReference type="EMBL" id="CP143789">
    <property type="protein sequence ID" value="WVN90015.1"/>
    <property type="molecule type" value="Genomic_DNA"/>
</dbReference>
<feature type="compositionally biased region" description="Polar residues" evidence="1">
    <location>
        <begin position="28"/>
        <end position="59"/>
    </location>
</feature>
<dbReference type="InterPro" id="IPR046347">
    <property type="entry name" value="bZIP_sf"/>
</dbReference>
<name>A0AAJ8M2X7_9TREE</name>
<reference evidence="2" key="3">
    <citation type="submission" date="2024-01" db="EMBL/GenBank/DDBJ databases">
        <authorList>
            <person name="Coelho M.A."/>
            <person name="David-Palma M."/>
            <person name="Shea T."/>
            <person name="Sun S."/>
            <person name="Cuomo C.A."/>
            <person name="Heitman J."/>
        </authorList>
    </citation>
    <scope>NUCLEOTIDE SEQUENCE</scope>
    <source>
        <strain evidence="2">CBS 7841</strain>
    </source>
</reference>
<evidence type="ECO:0000313" key="2">
    <source>
        <dbReference type="EMBL" id="WVN90015.1"/>
    </source>
</evidence>
<accession>A0AAJ8M2X7</accession>
<dbReference type="SUPFAM" id="SSF57959">
    <property type="entry name" value="Leucine zipper domain"/>
    <property type="match status" value="1"/>
</dbReference>
<dbReference type="Proteomes" id="UP000094043">
    <property type="component" value="Chromosome 6"/>
</dbReference>
<proteinExistence type="predicted"/>
<evidence type="ECO:0000313" key="3">
    <source>
        <dbReference type="Proteomes" id="UP000094043"/>
    </source>
</evidence>
<organism evidence="2 3">
    <name type="scientific">Cryptococcus depauperatus CBS 7841</name>
    <dbReference type="NCBI Taxonomy" id="1295531"/>
    <lineage>
        <taxon>Eukaryota</taxon>
        <taxon>Fungi</taxon>
        <taxon>Dikarya</taxon>
        <taxon>Basidiomycota</taxon>
        <taxon>Agaricomycotina</taxon>
        <taxon>Tremellomycetes</taxon>
        <taxon>Tremellales</taxon>
        <taxon>Cryptococcaceae</taxon>
        <taxon>Cryptococcus</taxon>
    </lineage>
</organism>
<feature type="region of interest" description="Disordered" evidence="1">
    <location>
        <begin position="1"/>
        <end position="84"/>
    </location>
</feature>
<evidence type="ECO:0000256" key="1">
    <source>
        <dbReference type="SAM" id="MobiDB-lite"/>
    </source>
</evidence>
<sequence>MSNPSYSPGYLAPPGYNTTVQPDDPASRSPSTTSQQTLASNAPTAQPVTSVESGSNVNLKETEDTEDTERRREQNRINQRNHKRRKIKELDNLRTKCAQLKIERDKLEATNIQKDNIIYTLLANRSNGESATQTDTAVGGTVHRGTQTDSDGIVYTGHVGIKRTAEYAVPVKSLLVVRMADPRQRVERRIWQRDSCQDWVTRVVTVVMPLGRGTT</sequence>
<dbReference type="GO" id="GO:0003700">
    <property type="term" value="F:DNA-binding transcription factor activity"/>
    <property type="evidence" value="ECO:0007669"/>
    <property type="project" value="InterPro"/>
</dbReference>
<protein>
    <recommendedName>
        <fullName evidence="4">BZIP domain-containing protein</fullName>
    </recommendedName>
</protein>
<dbReference type="Gene3D" id="1.20.5.170">
    <property type="match status" value="1"/>
</dbReference>